<dbReference type="VEuPathDB" id="GiardiaDB:SS50377_27353"/>
<sequence>MTTLAKYQKYTITNEKRGEGSYGAVYSGYNSDDKTIKYAFKFMKETSTTSGLVSPPNIRELIFLAEATFLYQPQTSPFIPLIDVIPSKFIEFYEKQNELTNCIVLVLPNYEADFSTIIYSQALDDYSIIEALFLFQKILTPINHMHQLGFAHRDLKHGNILTDKYWNLKLIDFGMVQYLKETYEEVVDIQQQQTTFQPLTHSGAIATLWWRAPEQSFSASNLSSYFKLYRKNGIYNDSFAIGIMCLEAVSGVILFKQENKQEEISLAQLLATQFWVDRQVLRGEFLQQVEKKLDFAGQQAFCDYLQILNDGEEVRSVLEAFSRCRYSLQQLVYKFLVIRFCVKMGKFDIESSIQHQHLFKQVSDVISKLMSIEVTQRWQVSQALDLINDLTSNLNPDKFNKLIKNSPVQGKNSKRLLKFSENLKDLGFRGVDGWFNVFKVVCDIKIAGIDEAGLGL</sequence>
<dbReference type="PROSITE" id="PS50011">
    <property type="entry name" value="PROTEIN_KINASE_DOM"/>
    <property type="match status" value="1"/>
</dbReference>
<dbReference type="EMBL" id="AUWU02000007">
    <property type="protein sequence ID" value="KAH0571058.1"/>
    <property type="molecule type" value="Genomic_DNA"/>
</dbReference>
<organism evidence="2">
    <name type="scientific">Spironucleus salmonicida</name>
    <dbReference type="NCBI Taxonomy" id="348837"/>
    <lineage>
        <taxon>Eukaryota</taxon>
        <taxon>Metamonada</taxon>
        <taxon>Diplomonadida</taxon>
        <taxon>Hexamitidae</taxon>
        <taxon>Hexamitinae</taxon>
        <taxon>Spironucleus</taxon>
    </lineage>
</organism>
<accession>V6LI09</accession>
<evidence type="ECO:0000259" key="1">
    <source>
        <dbReference type="PROSITE" id="PS50011"/>
    </source>
</evidence>
<evidence type="ECO:0000313" key="3">
    <source>
        <dbReference type="EMBL" id="KAH0571058.1"/>
    </source>
</evidence>
<evidence type="ECO:0000313" key="4">
    <source>
        <dbReference type="Proteomes" id="UP000018208"/>
    </source>
</evidence>
<keyword evidence="2" id="KW-0418">Kinase</keyword>
<dbReference type="GO" id="GO:0004674">
    <property type="term" value="F:protein serine/threonine kinase activity"/>
    <property type="evidence" value="ECO:0007669"/>
    <property type="project" value="TreeGrafter"/>
</dbReference>
<proteinExistence type="predicted"/>
<dbReference type="Pfam" id="PF00069">
    <property type="entry name" value="Pkinase"/>
    <property type="match status" value="1"/>
</dbReference>
<reference evidence="2 3" key="1">
    <citation type="journal article" date="2014" name="PLoS Genet.">
        <title>The Genome of Spironucleus salmonicida Highlights a Fish Pathogen Adapted to Fluctuating Environments.</title>
        <authorList>
            <person name="Xu F."/>
            <person name="Jerlstrom-Hultqvist J."/>
            <person name="Einarsson E."/>
            <person name="Astvaldsson A."/>
            <person name="Svard S.G."/>
            <person name="Andersson J.O."/>
        </authorList>
    </citation>
    <scope>NUCLEOTIDE SEQUENCE</scope>
    <source>
        <strain evidence="3">ATCC 50377</strain>
    </source>
</reference>
<dbReference type="InterPro" id="IPR000719">
    <property type="entry name" value="Prot_kinase_dom"/>
</dbReference>
<dbReference type="PANTHER" id="PTHR44167">
    <property type="entry name" value="OVARIAN-SPECIFIC SERINE/THREONINE-PROTEIN KINASE LOK-RELATED"/>
    <property type="match status" value="1"/>
</dbReference>
<dbReference type="Proteomes" id="UP000018208">
    <property type="component" value="Unassembled WGS sequence"/>
</dbReference>
<dbReference type="PANTHER" id="PTHR44167:SF24">
    <property type="entry name" value="SERINE_THREONINE-PROTEIN KINASE CHK2"/>
    <property type="match status" value="1"/>
</dbReference>
<dbReference type="InterPro" id="IPR008271">
    <property type="entry name" value="Ser/Thr_kinase_AS"/>
</dbReference>
<keyword evidence="2" id="KW-0808">Transferase</keyword>
<reference evidence="3" key="2">
    <citation type="submission" date="2020-12" db="EMBL/GenBank/DDBJ databases">
        <title>New Spironucleus salmonicida genome in near-complete chromosomes.</title>
        <authorList>
            <person name="Xu F."/>
            <person name="Kurt Z."/>
            <person name="Jimenez-Gonzalez A."/>
            <person name="Astvaldsson A."/>
            <person name="Andersson J.O."/>
            <person name="Svard S.G."/>
        </authorList>
    </citation>
    <scope>NUCLEOTIDE SEQUENCE</scope>
    <source>
        <strain evidence="3">ATCC 50377</strain>
    </source>
</reference>
<dbReference type="SUPFAM" id="SSF56112">
    <property type="entry name" value="Protein kinase-like (PK-like)"/>
    <property type="match status" value="1"/>
</dbReference>
<dbReference type="GO" id="GO:0044773">
    <property type="term" value="P:mitotic DNA damage checkpoint signaling"/>
    <property type="evidence" value="ECO:0007669"/>
    <property type="project" value="TreeGrafter"/>
</dbReference>
<dbReference type="SMART" id="SM00220">
    <property type="entry name" value="S_TKc"/>
    <property type="match status" value="1"/>
</dbReference>
<name>V6LI09_9EUKA</name>
<dbReference type="OrthoDB" id="541276at2759"/>
<dbReference type="InterPro" id="IPR011009">
    <property type="entry name" value="Kinase-like_dom_sf"/>
</dbReference>
<feature type="domain" description="Protein kinase" evidence="1">
    <location>
        <begin position="11"/>
        <end position="391"/>
    </location>
</feature>
<dbReference type="GO" id="GO:0005634">
    <property type="term" value="C:nucleus"/>
    <property type="evidence" value="ECO:0007669"/>
    <property type="project" value="TreeGrafter"/>
</dbReference>
<dbReference type="GO" id="GO:0005524">
    <property type="term" value="F:ATP binding"/>
    <property type="evidence" value="ECO:0007669"/>
    <property type="project" value="InterPro"/>
</dbReference>
<evidence type="ECO:0000313" key="2">
    <source>
        <dbReference type="EMBL" id="EST43346.1"/>
    </source>
</evidence>
<dbReference type="EMBL" id="KI546139">
    <property type="protein sequence ID" value="EST43346.1"/>
    <property type="molecule type" value="Genomic_DNA"/>
</dbReference>
<keyword evidence="4" id="KW-1185">Reference proteome</keyword>
<dbReference type="PROSITE" id="PS00108">
    <property type="entry name" value="PROTEIN_KINASE_ST"/>
    <property type="match status" value="1"/>
</dbReference>
<dbReference type="Gene3D" id="1.10.510.10">
    <property type="entry name" value="Transferase(Phosphotransferase) domain 1"/>
    <property type="match status" value="1"/>
</dbReference>
<protein>
    <submittedName>
        <fullName evidence="2">Kinase, CMGC</fullName>
    </submittedName>
</protein>
<gene>
    <name evidence="2" type="ORF">SS50377_17024</name>
    <name evidence="3" type="ORF">SS50377_27353</name>
</gene>
<dbReference type="AlphaFoldDB" id="V6LI09"/>